<dbReference type="NCBIfam" id="TIGR02669">
    <property type="entry name" value="SpoIID_LytB"/>
    <property type="match status" value="1"/>
</dbReference>
<dbReference type="RefSeq" id="WP_343769734.1">
    <property type="nucleotide sequence ID" value="NZ_BAAACF010000002.1"/>
</dbReference>
<dbReference type="InterPro" id="IPR013486">
    <property type="entry name" value="SpoIID/LytB"/>
</dbReference>
<dbReference type="PANTHER" id="PTHR30032">
    <property type="entry name" value="N-ACETYLMURAMOYL-L-ALANINE AMIDASE-RELATED"/>
    <property type="match status" value="1"/>
</dbReference>
<accession>A0ABN1J1T5</accession>
<dbReference type="InterPro" id="IPR051922">
    <property type="entry name" value="Bact_Sporulation_Assoc"/>
</dbReference>
<dbReference type="Proteomes" id="UP001500339">
    <property type="component" value="Unassembled WGS sequence"/>
</dbReference>
<reference evidence="2 3" key="1">
    <citation type="journal article" date="2019" name="Int. J. Syst. Evol. Microbiol.">
        <title>The Global Catalogue of Microorganisms (GCM) 10K type strain sequencing project: providing services to taxonomists for standard genome sequencing and annotation.</title>
        <authorList>
            <consortium name="The Broad Institute Genomics Platform"/>
            <consortium name="The Broad Institute Genome Sequencing Center for Infectious Disease"/>
            <person name="Wu L."/>
            <person name="Ma J."/>
        </authorList>
    </citation>
    <scope>NUCLEOTIDE SEQUENCE [LARGE SCALE GENOMIC DNA]</scope>
    <source>
        <strain evidence="2 3">JCM 1405</strain>
    </source>
</reference>
<gene>
    <name evidence="2" type="ORF">GCM10008905_22390</name>
</gene>
<dbReference type="InterPro" id="IPR013693">
    <property type="entry name" value="SpoIID/LytB_N"/>
</dbReference>
<dbReference type="EMBL" id="BAAACF010000002">
    <property type="protein sequence ID" value="GAA0726172.1"/>
    <property type="molecule type" value="Genomic_DNA"/>
</dbReference>
<protein>
    <recommendedName>
        <fullName evidence="1">Sporulation stage II protein D amidase enhancer LytB N-terminal domain-containing protein</fullName>
    </recommendedName>
</protein>
<proteinExistence type="predicted"/>
<evidence type="ECO:0000313" key="3">
    <source>
        <dbReference type="Proteomes" id="UP001500339"/>
    </source>
</evidence>
<evidence type="ECO:0000259" key="1">
    <source>
        <dbReference type="Pfam" id="PF08486"/>
    </source>
</evidence>
<sequence>MKKFILLTLFLITILLSIIFMPRSKEHAVVMMSGEVYSQVYNEDKIYTVKLPEKYSPGTVINYKYNFFKIFKVEVLTPLKERVMKVEDNRYDLELSGELLSHKAVNYYTLNDQNNISLSDDKKILIGKNNLNIYLNKQNEIKTFVVKPYNYSNMRVGLSTTGFNSLDHEEIILTCLEDGTLFNLRENFNEIIPQGTMIKIYTENGKIVLNINNAIKTFSERTYLNCNNIRIDSISRGIPEFTPNYSGVLEFTKSNNGLSLINEVNMEEYLYKVVPSEMPSSGGIESLKCQAIAARTYALSDMIQNRFSHLGFYVDDSTQSQVYNNMKSNLITNEAVYSTKGLIITYEDKPIDAKYYSSSAGVGTTYQTVWFNADGSSEDKNYYYKGTYIKNNSLPKNEKEWLTFYKDKTLKSLDSTSPYFRWHADFSKKALENSLNKSIKIIHDRRPNFIQILQSGKQSNTLPQLVDLTNIEVVKRSEFGNIIEISFQFANATINVKGDYNIRSAIRCNKDFSGEIIPIIRHIKEPLINNNFLPSSFFSIEKNAEGYRIYGGGYGHGVGMSQYGAMELSQKGLKYEEILNTFYKDVTIEKIY</sequence>
<comment type="caution">
    <text evidence="2">The sequence shown here is derived from an EMBL/GenBank/DDBJ whole genome shotgun (WGS) entry which is preliminary data.</text>
</comment>
<keyword evidence="3" id="KW-1185">Reference proteome</keyword>
<dbReference type="Pfam" id="PF08486">
    <property type="entry name" value="SpoIID"/>
    <property type="match status" value="1"/>
</dbReference>
<evidence type="ECO:0000313" key="2">
    <source>
        <dbReference type="EMBL" id="GAA0726172.1"/>
    </source>
</evidence>
<organism evidence="2 3">
    <name type="scientific">Clostridium malenominatum</name>
    <dbReference type="NCBI Taxonomy" id="1539"/>
    <lineage>
        <taxon>Bacteria</taxon>
        <taxon>Bacillati</taxon>
        <taxon>Bacillota</taxon>
        <taxon>Clostridia</taxon>
        <taxon>Eubacteriales</taxon>
        <taxon>Clostridiaceae</taxon>
        <taxon>Clostridium</taxon>
    </lineage>
</organism>
<feature type="domain" description="Sporulation stage II protein D amidase enhancer LytB N-terminal" evidence="1">
    <location>
        <begin position="255"/>
        <end position="346"/>
    </location>
</feature>
<name>A0ABN1J1T5_9CLOT</name>
<dbReference type="PANTHER" id="PTHR30032:SF4">
    <property type="entry name" value="AMIDASE ENHANCER"/>
    <property type="match status" value="1"/>
</dbReference>